<accession>A0AAD8RGL4</accession>
<comment type="caution">
    <text evidence="3">The sequence shown here is derived from an EMBL/GenBank/DDBJ whole genome shotgun (WGS) entry which is preliminary data.</text>
</comment>
<feature type="region of interest" description="Disordered" evidence="1">
    <location>
        <begin position="48"/>
        <end position="87"/>
    </location>
</feature>
<dbReference type="AlphaFoldDB" id="A0AAD8RGL4"/>
<dbReference type="InterPro" id="IPR036249">
    <property type="entry name" value="Thioredoxin-like_sf"/>
</dbReference>
<dbReference type="FunFam" id="3.40.30.10:FF:000265">
    <property type="entry name" value="Glutathione S-transferase family protein"/>
    <property type="match status" value="1"/>
</dbReference>
<dbReference type="GO" id="GO:0004364">
    <property type="term" value="F:glutathione transferase activity"/>
    <property type="evidence" value="ECO:0007669"/>
    <property type="project" value="InterPro"/>
</dbReference>
<sequence>MRFTRKIRYNGPELGLFLSIMPTRTWGVYALLLHSSGRARRLRPDHVVPTASAAPPPAPATDATSVAPRPPPQPSPQPHRGLAGGPPDRHVRVLWGRALPSSQLILAVRYGWTAAWRLLMRQLAPSDAATGAFTRTPSRFPTVVAAPSPGVRLHLYVGLPCPWAHRALLVRALLGLDTRLPLSVAVPGDDGAWSFTRDSPDALYGKRRLRDVYAAWRGGFEGWASVPMLWDADRREVVCNKSIEIAKFLCRWLCSVLRTKSSVMELSKATYCQPIKYRSGV</sequence>
<evidence type="ECO:0000256" key="1">
    <source>
        <dbReference type="SAM" id="MobiDB-lite"/>
    </source>
</evidence>
<gene>
    <name evidence="3" type="ORF">QYE76_026637</name>
</gene>
<protein>
    <recommendedName>
        <fullName evidence="2">GST N-terminal domain-containing protein</fullName>
    </recommendedName>
</protein>
<dbReference type="SUPFAM" id="SSF52833">
    <property type="entry name" value="Thioredoxin-like"/>
    <property type="match status" value="1"/>
</dbReference>
<proteinExistence type="predicted"/>
<evidence type="ECO:0000259" key="2">
    <source>
        <dbReference type="Pfam" id="PF13409"/>
    </source>
</evidence>
<dbReference type="EMBL" id="JAUUTY010000006">
    <property type="protein sequence ID" value="KAK1621120.1"/>
    <property type="molecule type" value="Genomic_DNA"/>
</dbReference>
<dbReference type="PANTHER" id="PTHR32419:SF31">
    <property type="entry name" value="OS02G0814800 PROTEIN"/>
    <property type="match status" value="1"/>
</dbReference>
<organism evidence="3 4">
    <name type="scientific">Lolium multiflorum</name>
    <name type="common">Italian ryegrass</name>
    <name type="synonym">Lolium perenne subsp. multiflorum</name>
    <dbReference type="NCBI Taxonomy" id="4521"/>
    <lineage>
        <taxon>Eukaryota</taxon>
        <taxon>Viridiplantae</taxon>
        <taxon>Streptophyta</taxon>
        <taxon>Embryophyta</taxon>
        <taxon>Tracheophyta</taxon>
        <taxon>Spermatophyta</taxon>
        <taxon>Magnoliopsida</taxon>
        <taxon>Liliopsida</taxon>
        <taxon>Poales</taxon>
        <taxon>Poaceae</taxon>
        <taxon>BOP clade</taxon>
        <taxon>Pooideae</taxon>
        <taxon>Poodae</taxon>
        <taxon>Poeae</taxon>
        <taxon>Poeae Chloroplast Group 2 (Poeae type)</taxon>
        <taxon>Loliodinae</taxon>
        <taxon>Loliinae</taxon>
        <taxon>Lolium</taxon>
    </lineage>
</organism>
<dbReference type="Pfam" id="PF13409">
    <property type="entry name" value="GST_N_2"/>
    <property type="match status" value="1"/>
</dbReference>
<name>A0AAD8RGL4_LOLMU</name>
<feature type="compositionally biased region" description="Pro residues" evidence="1">
    <location>
        <begin position="68"/>
        <end position="77"/>
    </location>
</feature>
<dbReference type="PANTHER" id="PTHR32419">
    <property type="entry name" value="GLUTATHIONYL-HYDROQUINONE REDUCTASE"/>
    <property type="match status" value="1"/>
</dbReference>
<evidence type="ECO:0000313" key="3">
    <source>
        <dbReference type="EMBL" id="KAK1621120.1"/>
    </source>
</evidence>
<feature type="domain" description="GST N-terminal" evidence="2">
    <location>
        <begin position="161"/>
        <end position="251"/>
    </location>
</feature>
<dbReference type="InterPro" id="IPR004045">
    <property type="entry name" value="Glutathione_S-Trfase_N"/>
</dbReference>
<evidence type="ECO:0000313" key="4">
    <source>
        <dbReference type="Proteomes" id="UP001231189"/>
    </source>
</evidence>
<dbReference type="Proteomes" id="UP001231189">
    <property type="component" value="Unassembled WGS sequence"/>
</dbReference>
<dbReference type="Gene3D" id="3.40.30.10">
    <property type="entry name" value="Glutaredoxin"/>
    <property type="match status" value="1"/>
</dbReference>
<dbReference type="InterPro" id="IPR016639">
    <property type="entry name" value="GST_Omega/GSH"/>
</dbReference>
<dbReference type="GO" id="GO:0005737">
    <property type="term" value="C:cytoplasm"/>
    <property type="evidence" value="ECO:0007669"/>
    <property type="project" value="TreeGrafter"/>
</dbReference>
<reference evidence="3" key="1">
    <citation type="submission" date="2023-07" db="EMBL/GenBank/DDBJ databases">
        <title>A chromosome-level genome assembly of Lolium multiflorum.</title>
        <authorList>
            <person name="Chen Y."/>
            <person name="Copetti D."/>
            <person name="Kolliker R."/>
            <person name="Studer B."/>
        </authorList>
    </citation>
    <scope>NUCLEOTIDE SEQUENCE</scope>
    <source>
        <strain evidence="3">02402/16</strain>
        <tissue evidence="3">Leaf</tissue>
    </source>
</reference>
<keyword evidence="4" id="KW-1185">Reference proteome</keyword>